<dbReference type="EMBL" id="JBHSGI010000024">
    <property type="protein sequence ID" value="MFC4669952.1"/>
    <property type="molecule type" value="Genomic_DNA"/>
</dbReference>
<dbReference type="Gene3D" id="1.20.1050.10">
    <property type="match status" value="1"/>
</dbReference>
<dbReference type="InterPro" id="IPR036282">
    <property type="entry name" value="Glutathione-S-Trfase_C_sf"/>
</dbReference>
<evidence type="ECO:0000256" key="1">
    <source>
        <dbReference type="SAM" id="MobiDB-lite"/>
    </source>
</evidence>
<dbReference type="CDD" id="cd03057">
    <property type="entry name" value="GST_N_Beta"/>
    <property type="match status" value="1"/>
</dbReference>
<organism evidence="3 4">
    <name type="scientific">Seohaeicola nanhaiensis</name>
    <dbReference type="NCBI Taxonomy" id="1387282"/>
    <lineage>
        <taxon>Bacteria</taxon>
        <taxon>Pseudomonadati</taxon>
        <taxon>Pseudomonadota</taxon>
        <taxon>Alphaproteobacteria</taxon>
        <taxon>Rhodobacterales</taxon>
        <taxon>Roseobacteraceae</taxon>
        <taxon>Seohaeicola</taxon>
    </lineage>
</organism>
<dbReference type="SUPFAM" id="SSF47616">
    <property type="entry name" value="GST C-terminal domain-like"/>
    <property type="match status" value="1"/>
</dbReference>
<reference evidence="4" key="1">
    <citation type="journal article" date="2019" name="Int. J. Syst. Evol. Microbiol.">
        <title>The Global Catalogue of Microorganisms (GCM) 10K type strain sequencing project: providing services to taxonomists for standard genome sequencing and annotation.</title>
        <authorList>
            <consortium name="The Broad Institute Genomics Platform"/>
            <consortium name="The Broad Institute Genome Sequencing Center for Infectious Disease"/>
            <person name="Wu L."/>
            <person name="Ma J."/>
        </authorList>
    </citation>
    <scope>NUCLEOTIDE SEQUENCE [LARGE SCALE GENOMIC DNA]</scope>
    <source>
        <strain evidence="4">CGMCC 4.7283</strain>
    </source>
</reference>
<dbReference type="Proteomes" id="UP001595973">
    <property type="component" value="Unassembled WGS sequence"/>
</dbReference>
<dbReference type="PROSITE" id="PS50404">
    <property type="entry name" value="GST_NTER"/>
    <property type="match status" value="1"/>
</dbReference>
<accession>A0ABV9KIL5</accession>
<feature type="compositionally biased region" description="Low complexity" evidence="1">
    <location>
        <begin position="210"/>
        <end position="219"/>
    </location>
</feature>
<gene>
    <name evidence="3" type="ORF">ACFO5X_15415</name>
</gene>
<feature type="domain" description="GST N-terminal" evidence="2">
    <location>
        <begin position="2"/>
        <end position="83"/>
    </location>
</feature>
<dbReference type="PANTHER" id="PTHR44051">
    <property type="entry name" value="GLUTATHIONE S-TRANSFERASE-RELATED"/>
    <property type="match status" value="1"/>
</dbReference>
<keyword evidence="4" id="KW-1185">Reference proteome</keyword>
<sequence length="234" mass="25954">MRPFYRLHYAPDNASLVIRLFLEDRQLSYETALVDRTRTGHKAPDYLRLNPNGLIPVLETPEGAIFETAAILLWLHDRHGFAPEPADAARGDYLKWLFFASNTLHADLRVTFYPASYIGEDPGAQALLVSQMQNRLARHLATLDAVAGARPAWFDAASPSGLCWYIACLMRWMALYPRTFDRSWFQLEDTRNLSALLGGLEGRPATRAAAAAEGLGPRPFTAPQLASPPEGSAT</sequence>
<evidence type="ECO:0000313" key="4">
    <source>
        <dbReference type="Proteomes" id="UP001595973"/>
    </source>
</evidence>
<comment type="caution">
    <text evidence="3">The sequence shown here is derived from an EMBL/GenBank/DDBJ whole genome shotgun (WGS) entry which is preliminary data.</text>
</comment>
<dbReference type="SUPFAM" id="SSF52833">
    <property type="entry name" value="Thioredoxin-like"/>
    <property type="match status" value="1"/>
</dbReference>
<dbReference type="Pfam" id="PF13409">
    <property type="entry name" value="GST_N_2"/>
    <property type="match status" value="1"/>
</dbReference>
<name>A0ABV9KIL5_9RHOB</name>
<protein>
    <submittedName>
        <fullName evidence="3">Glutathione S-transferase family protein</fullName>
    </submittedName>
</protein>
<dbReference type="InterPro" id="IPR036249">
    <property type="entry name" value="Thioredoxin-like_sf"/>
</dbReference>
<dbReference type="Gene3D" id="3.40.30.10">
    <property type="entry name" value="Glutaredoxin"/>
    <property type="match status" value="1"/>
</dbReference>
<dbReference type="RefSeq" id="WP_380718451.1">
    <property type="nucleotide sequence ID" value="NZ_JBHSGI010000024.1"/>
</dbReference>
<dbReference type="PANTHER" id="PTHR44051:SF8">
    <property type="entry name" value="GLUTATHIONE S-TRANSFERASE GSTA"/>
    <property type="match status" value="1"/>
</dbReference>
<evidence type="ECO:0000259" key="2">
    <source>
        <dbReference type="PROSITE" id="PS50404"/>
    </source>
</evidence>
<proteinExistence type="predicted"/>
<evidence type="ECO:0000313" key="3">
    <source>
        <dbReference type="EMBL" id="MFC4669952.1"/>
    </source>
</evidence>
<dbReference type="InterPro" id="IPR004045">
    <property type="entry name" value="Glutathione_S-Trfase_N"/>
</dbReference>
<feature type="region of interest" description="Disordered" evidence="1">
    <location>
        <begin position="210"/>
        <end position="234"/>
    </location>
</feature>